<protein>
    <submittedName>
        <fullName evidence="2">Uncharacterized protein</fullName>
    </submittedName>
</protein>
<comment type="caution">
    <text evidence="2">The sequence shown here is derived from an EMBL/GenBank/DDBJ whole genome shotgun (WGS) entry which is preliminary data.</text>
</comment>
<reference evidence="2 3" key="1">
    <citation type="submission" date="2017-10" db="EMBL/GenBank/DDBJ databases">
        <title>Draft genome of Longibacter Salinarum.</title>
        <authorList>
            <person name="Goh K.M."/>
            <person name="Shamsir M.S."/>
            <person name="Lim S.W."/>
        </authorList>
    </citation>
    <scope>NUCLEOTIDE SEQUENCE [LARGE SCALE GENOMIC DNA]</scope>
    <source>
        <strain evidence="2 3">KCTC 52045</strain>
    </source>
</reference>
<feature type="transmembrane region" description="Helical" evidence="1">
    <location>
        <begin position="7"/>
        <end position="27"/>
    </location>
</feature>
<dbReference type="RefSeq" id="WP_098077306.1">
    <property type="nucleotide sequence ID" value="NZ_PDEQ01000008.1"/>
</dbReference>
<dbReference type="Proteomes" id="UP000220102">
    <property type="component" value="Unassembled WGS sequence"/>
</dbReference>
<proteinExistence type="predicted"/>
<keyword evidence="1" id="KW-0472">Membrane</keyword>
<dbReference type="AlphaFoldDB" id="A0A2A8CUV0"/>
<evidence type="ECO:0000256" key="1">
    <source>
        <dbReference type="SAM" id="Phobius"/>
    </source>
</evidence>
<evidence type="ECO:0000313" key="2">
    <source>
        <dbReference type="EMBL" id="PEN12228.1"/>
    </source>
</evidence>
<accession>A0A2A8CUV0</accession>
<keyword evidence="1" id="KW-1133">Transmembrane helix</keyword>
<gene>
    <name evidence="2" type="ORF">CRI94_14405</name>
</gene>
<evidence type="ECO:0000313" key="3">
    <source>
        <dbReference type="Proteomes" id="UP000220102"/>
    </source>
</evidence>
<name>A0A2A8CUV0_9BACT</name>
<feature type="transmembrane region" description="Helical" evidence="1">
    <location>
        <begin position="33"/>
        <end position="50"/>
    </location>
</feature>
<dbReference type="EMBL" id="PDEQ01000008">
    <property type="protein sequence ID" value="PEN12228.1"/>
    <property type="molecule type" value="Genomic_DNA"/>
</dbReference>
<sequence>MMTYRTGLHVAISAAVALVATLIIHYFSDATLAELMSWFVFFAFIQFGVVRKLYQRRCERCSDGRVK</sequence>
<keyword evidence="1" id="KW-0812">Transmembrane</keyword>
<keyword evidence="3" id="KW-1185">Reference proteome</keyword>
<organism evidence="2 3">
    <name type="scientific">Longibacter salinarum</name>
    <dbReference type="NCBI Taxonomy" id="1850348"/>
    <lineage>
        <taxon>Bacteria</taxon>
        <taxon>Pseudomonadati</taxon>
        <taxon>Rhodothermota</taxon>
        <taxon>Rhodothermia</taxon>
        <taxon>Rhodothermales</taxon>
        <taxon>Salisaetaceae</taxon>
        <taxon>Longibacter</taxon>
    </lineage>
</organism>